<gene>
    <name evidence="15" type="ordered locus">Olsu_0068</name>
</gene>
<evidence type="ECO:0000256" key="2">
    <source>
        <dbReference type="ARBA" id="ARBA00011738"/>
    </source>
</evidence>
<dbReference type="InterPro" id="IPR004703">
    <property type="entry name" value="PTS_sugar-sp_permease"/>
</dbReference>
<dbReference type="Pfam" id="PF03611">
    <property type="entry name" value="EIIC-GAT"/>
    <property type="match status" value="1"/>
</dbReference>
<keyword evidence="6" id="KW-0598">Phosphotransferase system</keyword>
<evidence type="ECO:0000256" key="9">
    <source>
        <dbReference type="ARBA" id="ARBA00023136"/>
    </source>
</evidence>
<evidence type="ECO:0000256" key="12">
    <source>
        <dbReference type="ARBA" id="ARBA00039702"/>
    </source>
</evidence>
<feature type="transmembrane region" description="Helical" evidence="14">
    <location>
        <begin position="154"/>
        <end position="174"/>
    </location>
</feature>
<dbReference type="GeneID" id="78511551"/>
<feature type="transmembrane region" description="Helical" evidence="14">
    <location>
        <begin position="228"/>
        <end position="247"/>
    </location>
</feature>
<feature type="transmembrane region" description="Helical" evidence="14">
    <location>
        <begin position="328"/>
        <end position="346"/>
    </location>
</feature>
<dbReference type="EMBL" id="CP002106">
    <property type="protein sequence ID" value="ADK67202.1"/>
    <property type="molecule type" value="Genomic_DNA"/>
</dbReference>
<keyword evidence="8 14" id="KW-1133">Transmembrane helix</keyword>
<feature type="transmembrane region" description="Helical" evidence="14">
    <location>
        <begin position="267"/>
        <end position="286"/>
    </location>
</feature>
<comment type="subcellular location">
    <subcellularLocation>
        <location evidence="1">Cell membrane</location>
        <topology evidence="1">Multi-pass membrane protein</topology>
    </subcellularLocation>
</comment>
<dbReference type="eggNOG" id="COG3037">
    <property type="taxonomic scope" value="Bacteria"/>
</dbReference>
<proteinExistence type="inferred from homology"/>
<evidence type="ECO:0000256" key="10">
    <source>
        <dbReference type="ARBA" id="ARBA00037387"/>
    </source>
</evidence>
<feature type="transmembrane region" description="Helical" evidence="14">
    <location>
        <begin position="6"/>
        <end position="29"/>
    </location>
</feature>
<dbReference type="STRING" id="633147.Olsu_0068"/>
<feature type="transmembrane region" description="Helical" evidence="14">
    <location>
        <begin position="418"/>
        <end position="435"/>
    </location>
</feature>
<keyword evidence="4" id="KW-1003">Cell membrane</keyword>
<dbReference type="RefSeq" id="WP_013250954.1">
    <property type="nucleotide sequence ID" value="NC_014363.1"/>
</dbReference>
<protein>
    <recommendedName>
        <fullName evidence="12">Ascorbate-specific PTS system EIIC component</fullName>
    </recommendedName>
    <alternativeName>
        <fullName evidence="13">Ascorbate-specific permease IIC component UlaA</fullName>
    </alternativeName>
</protein>
<evidence type="ECO:0000256" key="11">
    <source>
        <dbReference type="ARBA" id="ARBA00038218"/>
    </source>
</evidence>
<keyword evidence="9 14" id="KW-0472">Membrane</keyword>
<feature type="transmembrane region" description="Helical" evidence="14">
    <location>
        <begin position="41"/>
        <end position="58"/>
    </location>
</feature>
<dbReference type="PATRIC" id="fig|633147.7.peg.1562"/>
<feature type="transmembrane region" description="Helical" evidence="14">
    <location>
        <begin position="123"/>
        <end position="147"/>
    </location>
</feature>
<dbReference type="InterPro" id="IPR051562">
    <property type="entry name" value="Ascorbate-PTS_EIIC"/>
</dbReference>
<evidence type="ECO:0000256" key="8">
    <source>
        <dbReference type="ARBA" id="ARBA00022989"/>
    </source>
</evidence>
<dbReference type="GO" id="GO:0005886">
    <property type="term" value="C:plasma membrane"/>
    <property type="evidence" value="ECO:0007669"/>
    <property type="project" value="UniProtKB-SubCell"/>
</dbReference>
<feature type="transmembrane region" description="Helical" evidence="14">
    <location>
        <begin position="380"/>
        <end position="398"/>
    </location>
</feature>
<sequence>MVVLQWIIDNILTQAAIIIALIAFLGLALQKKPAGEVFSGTLKTMFGFMILSAGSSILQGSLKYFGALFNSAFNLGSSGGAVVASIEGINGQAMTDLGLGSEIAIVLAGIFVVNILLARLTKFKYIFLTGQALLWESTLAVVFSWFLGLRGLPLILLASVVGGCFATLMPAIAQPVVRKITGSDDIALGHFCTIGYMVAAGVSKLVGKEEDSAEDLEIPESLDFLNDTYVSVFLVMIVFYLVTAIVAGPDKSAAVCEALDMSADVNYLVQAFLQCSTFVIGLYVLMMGVRQLLDNIVPAFQGISQRLVPGAKPALDCPVLFPYAPNSVIMGFIFTTVGSLIGMLITPVTGYLVIPGVMSNFFAGGTSGIFANAVGGRRGLIIGCIVHGIFIMIVPALLTPMLAQIGFVNLTCTDVDTVFTGFLLYGVKLLFGGLIG</sequence>
<dbReference type="GO" id="GO:0009401">
    <property type="term" value="P:phosphoenolpyruvate-dependent sugar phosphotransferase system"/>
    <property type="evidence" value="ECO:0007669"/>
    <property type="project" value="UniProtKB-KW"/>
</dbReference>
<keyword evidence="16" id="KW-1185">Reference proteome</keyword>
<dbReference type="OrthoDB" id="9796178at2"/>
<keyword evidence="3" id="KW-0813">Transport</keyword>
<dbReference type="KEGG" id="ols:Olsu_0068"/>
<comment type="similarity">
    <text evidence="11">Belongs to the UlaA family.</text>
</comment>
<evidence type="ECO:0000256" key="3">
    <source>
        <dbReference type="ARBA" id="ARBA00022448"/>
    </source>
</evidence>
<evidence type="ECO:0000256" key="14">
    <source>
        <dbReference type="SAM" id="Phobius"/>
    </source>
</evidence>
<evidence type="ECO:0000256" key="4">
    <source>
        <dbReference type="ARBA" id="ARBA00022475"/>
    </source>
</evidence>
<dbReference type="AlphaFoldDB" id="E1QXT8"/>
<dbReference type="PANTHER" id="PTHR33843:SF4">
    <property type="entry name" value="ASCORBATE-SPECIFIC PTS SYSTEM EIIC COMPONENT"/>
    <property type="match status" value="1"/>
</dbReference>
<accession>E1QXT8</accession>
<evidence type="ECO:0000256" key="1">
    <source>
        <dbReference type="ARBA" id="ARBA00004651"/>
    </source>
</evidence>
<name>E1QXT8_OLSUV</name>
<keyword evidence="5" id="KW-0762">Sugar transport</keyword>
<dbReference type="HOGENOM" id="CLU_031784_0_1_11"/>
<evidence type="ECO:0000313" key="15">
    <source>
        <dbReference type="EMBL" id="ADK67202.1"/>
    </source>
</evidence>
<comment type="subunit">
    <text evidence="2">Homodimer.</text>
</comment>
<dbReference type="Proteomes" id="UP000000333">
    <property type="component" value="Chromosome"/>
</dbReference>
<feature type="transmembrane region" description="Helical" evidence="14">
    <location>
        <begin position="64"/>
        <end position="85"/>
    </location>
</feature>
<feature type="transmembrane region" description="Helical" evidence="14">
    <location>
        <begin position="97"/>
        <end position="117"/>
    </location>
</feature>
<evidence type="ECO:0000256" key="5">
    <source>
        <dbReference type="ARBA" id="ARBA00022597"/>
    </source>
</evidence>
<dbReference type="PANTHER" id="PTHR33843">
    <property type="entry name" value="ASCORBATE-SPECIFIC PTS SYSTEM EIIC COMPONENT"/>
    <property type="match status" value="1"/>
</dbReference>
<evidence type="ECO:0000256" key="6">
    <source>
        <dbReference type="ARBA" id="ARBA00022683"/>
    </source>
</evidence>
<comment type="function">
    <text evidence="10">The phosphoenolpyruvate-dependent sugar phosphotransferase system (sugar PTS), a major carbohydrate active transport system, catalyzes the phosphorylation of incoming sugar substrates concomitantly with their translocation across the cell membrane. The enzyme II UlaABC PTS system is involved in ascorbate transport.</text>
</comment>
<organism evidence="15 16">
    <name type="scientific">Olsenella uli (strain ATCC 49627 / DSM 7084 / CCUG 31166 / CIP 109912 / JCM 12494 / LMG 11480 / NCIMB 702895 / VPI D76D-27C)</name>
    <name type="common">Lactobacillus uli</name>
    <dbReference type="NCBI Taxonomy" id="633147"/>
    <lineage>
        <taxon>Bacteria</taxon>
        <taxon>Bacillati</taxon>
        <taxon>Actinomycetota</taxon>
        <taxon>Coriobacteriia</taxon>
        <taxon>Coriobacteriales</taxon>
        <taxon>Atopobiaceae</taxon>
        <taxon>Olsenella</taxon>
    </lineage>
</organism>
<dbReference type="NCBIfam" id="NF006920">
    <property type="entry name" value="PRK09410.1-2"/>
    <property type="match status" value="1"/>
</dbReference>
<feature type="transmembrane region" description="Helical" evidence="14">
    <location>
        <begin position="352"/>
        <end position="373"/>
    </location>
</feature>
<keyword evidence="7 14" id="KW-0812">Transmembrane</keyword>
<reference evidence="15 16" key="1">
    <citation type="journal article" date="2010" name="Stand. Genomic Sci.">
        <title>Complete genome sequence of Olsenella uli type strain (VPI D76D-27C).</title>
        <authorList>
            <person name="Goker M."/>
            <person name="Held B."/>
            <person name="Lucas S."/>
            <person name="Nolan M."/>
            <person name="Yasawong M."/>
            <person name="Glavina Del Rio T."/>
            <person name="Tice H."/>
            <person name="Cheng J.F."/>
            <person name="Bruce D."/>
            <person name="Detter J.C."/>
            <person name="Tapia R."/>
            <person name="Han C."/>
            <person name="Goodwin L."/>
            <person name="Pitluck S."/>
            <person name="Liolios K."/>
            <person name="Ivanova N."/>
            <person name="Mavromatis K."/>
            <person name="Mikhailova N."/>
            <person name="Pati A."/>
            <person name="Chen A."/>
            <person name="Palaniappan K."/>
            <person name="Land M."/>
            <person name="Hauser L."/>
            <person name="Chang Y.J."/>
            <person name="Jeffries C.D."/>
            <person name="Rohde M."/>
            <person name="Sikorski J."/>
            <person name="Pukall R."/>
            <person name="Woyke T."/>
            <person name="Bristow J."/>
            <person name="Eisen J.A."/>
            <person name="Markowitz V."/>
            <person name="Hugenholtz P."/>
            <person name="Kyrpides N.C."/>
            <person name="Klenk H.P."/>
            <person name="Lapidus A."/>
        </authorList>
    </citation>
    <scope>NUCLEOTIDE SEQUENCE [LARGE SCALE GENOMIC DNA]</scope>
    <source>
        <strain evidence="16">ATCC 49627 / DSM 7084 / CIP 109912 / JCM 12494 / NCIMB 702895 / VPI D76D-27C</strain>
    </source>
</reference>
<evidence type="ECO:0000256" key="13">
    <source>
        <dbReference type="ARBA" id="ARBA00042859"/>
    </source>
</evidence>
<evidence type="ECO:0000256" key="7">
    <source>
        <dbReference type="ARBA" id="ARBA00022692"/>
    </source>
</evidence>
<evidence type="ECO:0000313" key="16">
    <source>
        <dbReference type="Proteomes" id="UP000000333"/>
    </source>
</evidence>